<proteinExistence type="predicted"/>
<organism evidence="1 2">
    <name type="scientific">Candidatus Dechloromonas phosphorivorans</name>
    <dbReference type="NCBI Taxonomy" id="2899244"/>
    <lineage>
        <taxon>Bacteria</taxon>
        <taxon>Pseudomonadati</taxon>
        <taxon>Pseudomonadota</taxon>
        <taxon>Betaproteobacteria</taxon>
        <taxon>Rhodocyclales</taxon>
        <taxon>Azonexaceae</taxon>
        <taxon>Dechloromonas</taxon>
    </lineage>
</organism>
<dbReference type="EMBL" id="JADKBR010000017">
    <property type="protein sequence ID" value="MBK8891152.1"/>
    <property type="molecule type" value="Genomic_DNA"/>
</dbReference>
<evidence type="ECO:0000313" key="2">
    <source>
        <dbReference type="Proteomes" id="UP000808146"/>
    </source>
</evidence>
<dbReference type="AlphaFoldDB" id="A0A9D7QL85"/>
<reference evidence="1" key="1">
    <citation type="submission" date="2020-10" db="EMBL/GenBank/DDBJ databases">
        <title>Connecting structure to function with the recovery of over 1000 high-quality activated sludge metagenome-assembled genomes encoding full-length rRNA genes using long-read sequencing.</title>
        <authorList>
            <person name="Singleton C.M."/>
            <person name="Petriglieri F."/>
            <person name="Kristensen J.M."/>
            <person name="Kirkegaard R.H."/>
            <person name="Michaelsen T.Y."/>
            <person name="Andersen M.H."/>
            <person name="Karst S.M."/>
            <person name="Dueholm M.S."/>
            <person name="Nielsen P.H."/>
            <person name="Albertsen M."/>
        </authorList>
    </citation>
    <scope>NUCLEOTIDE SEQUENCE</scope>
    <source>
        <strain evidence="1">OdNE_18-Q3-R46-58_BAT3C.305</strain>
    </source>
</reference>
<protein>
    <submittedName>
        <fullName evidence="1">Uncharacterized protein</fullName>
    </submittedName>
</protein>
<dbReference type="Proteomes" id="UP000808146">
    <property type="component" value="Unassembled WGS sequence"/>
</dbReference>
<sequence length="340" mass="37838">MIERKNNELVFSFPELHENAVCQVDFQRTLRIPDDNREYPLPPGLGRFPMAEVEEHASRLPVTWSEHGGVLLPMYQAEALWINFSSGHGYGWHASYPFALKIAAGKINAVTGDAWRDGLVRDPQDYLVVPEQPWLDGFCVHKGLIRQFVAMPLGQGYTAEEQLSGAAEHGGLQIIVYPMKRDRYEEMLQQRNLDFATEWHCCPPEQHVCESASMGLAPGGLMRQEIYEDEHGYDAWDRSMSSRCFVHILNSAQWEGATGKTMPGAAPTANAYTKAGLPWFEYYGDKLGVLNGAKKLAELDSVAAKKIKLGAKPLPENDAVKPATIIHLGPGSTKVSEGNW</sequence>
<comment type="caution">
    <text evidence="1">The sequence shown here is derived from an EMBL/GenBank/DDBJ whole genome shotgun (WGS) entry which is preliminary data.</text>
</comment>
<accession>A0A9D7QL85</accession>
<gene>
    <name evidence="1" type="ORF">IPN75_12675</name>
</gene>
<name>A0A9D7QL85_9RHOO</name>
<evidence type="ECO:0000313" key="1">
    <source>
        <dbReference type="EMBL" id="MBK8891152.1"/>
    </source>
</evidence>